<dbReference type="Proteomes" id="UP001630127">
    <property type="component" value="Unassembled WGS sequence"/>
</dbReference>
<evidence type="ECO:0000313" key="3">
    <source>
        <dbReference type="Proteomes" id="UP001630127"/>
    </source>
</evidence>
<evidence type="ECO:0000313" key="2">
    <source>
        <dbReference type="EMBL" id="KAL3537205.1"/>
    </source>
</evidence>
<name>A0ABD3B101_9GENT</name>
<comment type="caution">
    <text evidence="2">The sequence shown here is derived from an EMBL/GenBank/DDBJ whole genome shotgun (WGS) entry which is preliminary data.</text>
</comment>
<evidence type="ECO:0000256" key="1">
    <source>
        <dbReference type="SAM" id="MobiDB-lite"/>
    </source>
</evidence>
<protein>
    <submittedName>
        <fullName evidence="2">Uncharacterized protein</fullName>
    </submittedName>
</protein>
<feature type="region of interest" description="Disordered" evidence="1">
    <location>
        <begin position="84"/>
        <end position="109"/>
    </location>
</feature>
<dbReference type="EMBL" id="JBJUIK010000001">
    <property type="protein sequence ID" value="KAL3537205.1"/>
    <property type="molecule type" value="Genomic_DNA"/>
</dbReference>
<sequence>MNPLNLSRRMVDELWGAFITCGRVQYTVNTVNGHISIHVKIGLSDIDGEHGFLGRRDENVAVWVLEEEKAIVRVESGELVAVEERSEVEPPEGGWREGVVEEEGGGKER</sequence>
<accession>A0ABD3B101</accession>
<keyword evidence="3" id="KW-1185">Reference proteome</keyword>
<reference evidence="2 3" key="1">
    <citation type="submission" date="2024-11" db="EMBL/GenBank/DDBJ databases">
        <title>A near-complete genome assembly of Cinchona calisaya.</title>
        <authorList>
            <person name="Lian D.C."/>
            <person name="Zhao X.W."/>
            <person name="Wei L."/>
        </authorList>
    </citation>
    <scope>NUCLEOTIDE SEQUENCE [LARGE SCALE GENOMIC DNA]</scope>
    <source>
        <tissue evidence="2">Nenye</tissue>
    </source>
</reference>
<dbReference type="AlphaFoldDB" id="A0ABD3B101"/>
<gene>
    <name evidence="2" type="ORF">ACH5RR_000571</name>
</gene>
<organism evidence="2 3">
    <name type="scientific">Cinchona calisaya</name>
    <dbReference type="NCBI Taxonomy" id="153742"/>
    <lineage>
        <taxon>Eukaryota</taxon>
        <taxon>Viridiplantae</taxon>
        <taxon>Streptophyta</taxon>
        <taxon>Embryophyta</taxon>
        <taxon>Tracheophyta</taxon>
        <taxon>Spermatophyta</taxon>
        <taxon>Magnoliopsida</taxon>
        <taxon>eudicotyledons</taxon>
        <taxon>Gunneridae</taxon>
        <taxon>Pentapetalae</taxon>
        <taxon>asterids</taxon>
        <taxon>lamiids</taxon>
        <taxon>Gentianales</taxon>
        <taxon>Rubiaceae</taxon>
        <taxon>Cinchonoideae</taxon>
        <taxon>Cinchoneae</taxon>
        <taxon>Cinchona</taxon>
    </lineage>
</organism>
<proteinExistence type="predicted"/>